<gene>
    <name evidence="3" type="ORF">PISMIDRAFT_259972</name>
</gene>
<keyword evidence="2" id="KW-1133">Transmembrane helix</keyword>
<sequence>MNAAAGSRQRKRFVLPGSNQTTTVIVLVVCAIGFLVLLYVSFSLIRRCWGRKSVPLPPVQPSAYQRQQLAQVAEQNIVSLTPTYPSRLSTPRDSSPCRSDFSLPLSKEVGTPSPSRRFSALPDTLPSGNVMLTDSPTFSAPGGQADDRFISRASIYDGRRRSSGSSIGSGSLVPPSTIHSSTSAYGPPSVARRTRLQSTTSRHTTNRHTIVGLPHSPHSPVQIVLPAPLAHALTPYISGSRSTENIRDLGAPDSRAHTRLSVADQWTHALHQSESDGHLYSTRVAGRRPATASLSRLKTSSSIHHTAPTSLGPRDLDSVMRCSRVACPDTNTSSIFIIYLRGSYFISR</sequence>
<evidence type="ECO:0000313" key="4">
    <source>
        <dbReference type="Proteomes" id="UP000054018"/>
    </source>
</evidence>
<evidence type="ECO:0000256" key="2">
    <source>
        <dbReference type="SAM" id="Phobius"/>
    </source>
</evidence>
<keyword evidence="2" id="KW-0472">Membrane</keyword>
<dbReference type="AlphaFoldDB" id="A0A0C9ZBD3"/>
<keyword evidence="2" id="KW-0812">Transmembrane</keyword>
<proteinExistence type="predicted"/>
<name>A0A0C9ZBD3_9AGAM</name>
<dbReference type="EMBL" id="KN833701">
    <property type="protein sequence ID" value="KIK26506.1"/>
    <property type="molecule type" value="Genomic_DNA"/>
</dbReference>
<organism evidence="3 4">
    <name type="scientific">Pisolithus microcarpus 441</name>
    <dbReference type="NCBI Taxonomy" id="765257"/>
    <lineage>
        <taxon>Eukaryota</taxon>
        <taxon>Fungi</taxon>
        <taxon>Dikarya</taxon>
        <taxon>Basidiomycota</taxon>
        <taxon>Agaricomycotina</taxon>
        <taxon>Agaricomycetes</taxon>
        <taxon>Agaricomycetidae</taxon>
        <taxon>Boletales</taxon>
        <taxon>Sclerodermatineae</taxon>
        <taxon>Pisolithaceae</taxon>
        <taxon>Pisolithus</taxon>
    </lineage>
</organism>
<feature type="region of interest" description="Disordered" evidence="1">
    <location>
        <begin position="83"/>
        <end position="121"/>
    </location>
</feature>
<reference evidence="4" key="2">
    <citation type="submission" date="2015-01" db="EMBL/GenBank/DDBJ databases">
        <title>Evolutionary Origins and Diversification of the Mycorrhizal Mutualists.</title>
        <authorList>
            <consortium name="DOE Joint Genome Institute"/>
            <consortium name="Mycorrhizal Genomics Consortium"/>
            <person name="Kohler A."/>
            <person name="Kuo A."/>
            <person name="Nagy L.G."/>
            <person name="Floudas D."/>
            <person name="Copeland A."/>
            <person name="Barry K.W."/>
            <person name="Cichocki N."/>
            <person name="Veneault-Fourrey C."/>
            <person name="LaButti K."/>
            <person name="Lindquist E.A."/>
            <person name="Lipzen A."/>
            <person name="Lundell T."/>
            <person name="Morin E."/>
            <person name="Murat C."/>
            <person name="Riley R."/>
            <person name="Ohm R."/>
            <person name="Sun H."/>
            <person name="Tunlid A."/>
            <person name="Henrissat B."/>
            <person name="Grigoriev I.V."/>
            <person name="Hibbett D.S."/>
            <person name="Martin F."/>
        </authorList>
    </citation>
    <scope>NUCLEOTIDE SEQUENCE [LARGE SCALE GENOMIC DNA]</scope>
    <source>
        <strain evidence="4">441</strain>
    </source>
</reference>
<dbReference type="OrthoDB" id="3270653at2759"/>
<evidence type="ECO:0000256" key="1">
    <source>
        <dbReference type="SAM" id="MobiDB-lite"/>
    </source>
</evidence>
<dbReference type="Proteomes" id="UP000054018">
    <property type="component" value="Unassembled WGS sequence"/>
</dbReference>
<keyword evidence="4" id="KW-1185">Reference proteome</keyword>
<evidence type="ECO:0000313" key="3">
    <source>
        <dbReference type="EMBL" id="KIK26506.1"/>
    </source>
</evidence>
<feature type="compositionally biased region" description="Low complexity" evidence="1">
    <location>
        <begin position="198"/>
        <end position="209"/>
    </location>
</feature>
<protein>
    <submittedName>
        <fullName evidence="3">Uncharacterized protein</fullName>
    </submittedName>
</protein>
<dbReference type="HOGENOM" id="CLU_831875_0_0_1"/>
<feature type="region of interest" description="Disordered" evidence="1">
    <location>
        <begin position="158"/>
        <end position="217"/>
    </location>
</feature>
<feature type="compositionally biased region" description="Polar residues" evidence="1">
    <location>
        <begin position="83"/>
        <end position="97"/>
    </location>
</feature>
<accession>A0A0C9ZBD3</accession>
<feature type="transmembrane region" description="Helical" evidence="2">
    <location>
        <begin position="24"/>
        <end position="45"/>
    </location>
</feature>
<reference evidence="3 4" key="1">
    <citation type="submission" date="2014-04" db="EMBL/GenBank/DDBJ databases">
        <authorList>
            <consortium name="DOE Joint Genome Institute"/>
            <person name="Kuo A."/>
            <person name="Kohler A."/>
            <person name="Costa M.D."/>
            <person name="Nagy L.G."/>
            <person name="Floudas D."/>
            <person name="Copeland A."/>
            <person name="Barry K.W."/>
            <person name="Cichocki N."/>
            <person name="Veneault-Fourrey C."/>
            <person name="LaButti K."/>
            <person name="Lindquist E.A."/>
            <person name="Lipzen A."/>
            <person name="Lundell T."/>
            <person name="Morin E."/>
            <person name="Murat C."/>
            <person name="Sun H."/>
            <person name="Tunlid A."/>
            <person name="Henrissat B."/>
            <person name="Grigoriev I.V."/>
            <person name="Hibbett D.S."/>
            <person name="Martin F."/>
            <person name="Nordberg H.P."/>
            <person name="Cantor M.N."/>
            <person name="Hua S.X."/>
        </authorList>
    </citation>
    <scope>NUCLEOTIDE SEQUENCE [LARGE SCALE GENOMIC DNA]</scope>
    <source>
        <strain evidence="3 4">441</strain>
    </source>
</reference>